<feature type="compositionally biased region" description="Basic and acidic residues" evidence="1">
    <location>
        <begin position="77"/>
        <end position="88"/>
    </location>
</feature>
<evidence type="ECO:0000313" key="2">
    <source>
        <dbReference type="EMBL" id="CAG8806215.1"/>
    </source>
</evidence>
<organism evidence="2 3">
    <name type="scientific">Cetraspora pellucida</name>
    <dbReference type="NCBI Taxonomy" id="1433469"/>
    <lineage>
        <taxon>Eukaryota</taxon>
        <taxon>Fungi</taxon>
        <taxon>Fungi incertae sedis</taxon>
        <taxon>Mucoromycota</taxon>
        <taxon>Glomeromycotina</taxon>
        <taxon>Glomeromycetes</taxon>
        <taxon>Diversisporales</taxon>
        <taxon>Gigasporaceae</taxon>
        <taxon>Cetraspora</taxon>
    </lineage>
</organism>
<name>A0A9N9PC03_9GLOM</name>
<evidence type="ECO:0000256" key="1">
    <source>
        <dbReference type="SAM" id="MobiDB-lite"/>
    </source>
</evidence>
<dbReference type="EMBL" id="CAJVQA010034753">
    <property type="protein sequence ID" value="CAG8806215.1"/>
    <property type="molecule type" value="Genomic_DNA"/>
</dbReference>
<sequence>IINDSEGKECLVRSIQFFKILSMLFGGITCNDAQKIESILNEEFEKNKIQVVESDKLWEHYFLYVQKLNNIMVKGGAKKEHAVGESSKKRTSSSKKRRRTSESRRNTKDYLIDSNSENQENNEGFAISAVCRPRSNNITPSFGDEDVNNSFNSERSSPNMKRLAPVDDIEITKSPAKKRKSYAKKRSSVEMEDVSNEEKSDNEGSDSDGSYQSLSDVRTTRRLRQ</sequence>
<reference evidence="2" key="1">
    <citation type="submission" date="2021-06" db="EMBL/GenBank/DDBJ databases">
        <authorList>
            <person name="Kallberg Y."/>
            <person name="Tangrot J."/>
            <person name="Rosling A."/>
        </authorList>
    </citation>
    <scope>NUCLEOTIDE SEQUENCE</scope>
    <source>
        <strain evidence="2">FL966</strain>
    </source>
</reference>
<keyword evidence="3" id="KW-1185">Reference proteome</keyword>
<feature type="compositionally biased region" description="Polar residues" evidence="1">
    <location>
        <begin position="148"/>
        <end position="159"/>
    </location>
</feature>
<feature type="region of interest" description="Disordered" evidence="1">
    <location>
        <begin position="77"/>
        <end position="119"/>
    </location>
</feature>
<protein>
    <submittedName>
        <fullName evidence="2">9032_t:CDS:1</fullName>
    </submittedName>
</protein>
<feature type="non-terminal residue" evidence="2">
    <location>
        <position position="1"/>
    </location>
</feature>
<feature type="region of interest" description="Disordered" evidence="1">
    <location>
        <begin position="137"/>
        <end position="225"/>
    </location>
</feature>
<evidence type="ECO:0000313" key="3">
    <source>
        <dbReference type="Proteomes" id="UP000789759"/>
    </source>
</evidence>
<dbReference type="OrthoDB" id="498590at2759"/>
<feature type="compositionally biased region" description="Basic and acidic residues" evidence="1">
    <location>
        <begin position="100"/>
        <end position="111"/>
    </location>
</feature>
<dbReference type="Proteomes" id="UP000789759">
    <property type="component" value="Unassembled WGS sequence"/>
</dbReference>
<feature type="compositionally biased region" description="Basic residues" evidence="1">
    <location>
        <begin position="89"/>
        <end position="99"/>
    </location>
</feature>
<feature type="compositionally biased region" description="Polar residues" evidence="1">
    <location>
        <begin position="207"/>
        <end position="217"/>
    </location>
</feature>
<gene>
    <name evidence="2" type="ORF">CPELLU_LOCUS18185</name>
</gene>
<feature type="compositionally biased region" description="Basic residues" evidence="1">
    <location>
        <begin position="175"/>
        <end position="186"/>
    </location>
</feature>
<dbReference type="AlphaFoldDB" id="A0A9N9PC03"/>
<proteinExistence type="predicted"/>
<accession>A0A9N9PC03</accession>
<comment type="caution">
    <text evidence="2">The sequence shown here is derived from an EMBL/GenBank/DDBJ whole genome shotgun (WGS) entry which is preliminary data.</text>
</comment>